<keyword evidence="2" id="KW-1133">Transmembrane helix</keyword>
<evidence type="ECO:0000256" key="2">
    <source>
        <dbReference type="SAM" id="Phobius"/>
    </source>
</evidence>
<dbReference type="EMBL" id="KV423993">
    <property type="protein sequence ID" value="KZT55548.1"/>
    <property type="molecule type" value="Genomic_DNA"/>
</dbReference>
<feature type="region of interest" description="Disordered" evidence="1">
    <location>
        <begin position="168"/>
        <end position="214"/>
    </location>
</feature>
<feature type="compositionally biased region" description="Basic and acidic residues" evidence="1">
    <location>
        <begin position="182"/>
        <end position="191"/>
    </location>
</feature>
<gene>
    <name evidence="3" type="ORF">CALCODRAFT_510069</name>
</gene>
<keyword evidence="2" id="KW-0812">Transmembrane</keyword>
<reference evidence="3 4" key="1">
    <citation type="journal article" date="2016" name="Mol. Biol. Evol.">
        <title>Comparative Genomics of Early-Diverging Mushroom-Forming Fungi Provides Insights into the Origins of Lignocellulose Decay Capabilities.</title>
        <authorList>
            <person name="Nagy L.G."/>
            <person name="Riley R."/>
            <person name="Tritt A."/>
            <person name="Adam C."/>
            <person name="Daum C."/>
            <person name="Floudas D."/>
            <person name="Sun H."/>
            <person name="Yadav J.S."/>
            <person name="Pangilinan J."/>
            <person name="Larsson K.H."/>
            <person name="Matsuura K."/>
            <person name="Barry K."/>
            <person name="Labutti K."/>
            <person name="Kuo R."/>
            <person name="Ohm R.A."/>
            <person name="Bhattacharya S.S."/>
            <person name="Shirouzu T."/>
            <person name="Yoshinaga Y."/>
            <person name="Martin F.M."/>
            <person name="Grigoriev I.V."/>
            <person name="Hibbett D.S."/>
        </authorList>
    </citation>
    <scope>NUCLEOTIDE SEQUENCE [LARGE SCALE GENOMIC DNA]</scope>
    <source>
        <strain evidence="3 4">HHB12733</strain>
    </source>
</reference>
<name>A0A165EUH7_9BASI</name>
<sequence length="225" mass="24665">MAALPPMLGEEPEDNDLNKSDCTMPGNWSFVSLSEFQPSQLKQSSPGQSSPIQNEECSIASADTGKNAVVRPDFASQSCKIWGLVLLFLLASTLFVWYGAAEVIHGVSNRPTNLTDDPALVTDLPADKRKSNPPATPHFMSTAEAHAKFTGADAEALDQQEYRTNARGYRGTDGLQSMQHTFQDRTKEDTRQPAPPTERPPMSTKIHHSQANSSEKLLQFLQGYS</sequence>
<dbReference type="Proteomes" id="UP000076842">
    <property type="component" value="Unassembled WGS sequence"/>
</dbReference>
<evidence type="ECO:0000313" key="4">
    <source>
        <dbReference type="Proteomes" id="UP000076842"/>
    </source>
</evidence>
<dbReference type="InParanoid" id="A0A165EUH7"/>
<accession>A0A165EUH7</accession>
<keyword evidence="4" id="KW-1185">Reference proteome</keyword>
<proteinExistence type="predicted"/>
<feature type="transmembrane region" description="Helical" evidence="2">
    <location>
        <begin position="81"/>
        <end position="100"/>
    </location>
</feature>
<organism evidence="3 4">
    <name type="scientific">Calocera cornea HHB12733</name>
    <dbReference type="NCBI Taxonomy" id="1353952"/>
    <lineage>
        <taxon>Eukaryota</taxon>
        <taxon>Fungi</taxon>
        <taxon>Dikarya</taxon>
        <taxon>Basidiomycota</taxon>
        <taxon>Agaricomycotina</taxon>
        <taxon>Dacrymycetes</taxon>
        <taxon>Dacrymycetales</taxon>
        <taxon>Dacrymycetaceae</taxon>
        <taxon>Calocera</taxon>
    </lineage>
</organism>
<evidence type="ECO:0000256" key="1">
    <source>
        <dbReference type="SAM" id="MobiDB-lite"/>
    </source>
</evidence>
<dbReference type="AlphaFoldDB" id="A0A165EUH7"/>
<protein>
    <submittedName>
        <fullName evidence="3">Uncharacterized protein</fullName>
    </submittedName>
</protein>
<evidence type="ECO:0000313" key="3">
    <source>
        <dbReference type="EMBL" id="KZT55548.1"/>
    </source>
</evidence>
<keyword evidence="2" id="KW-0472">Membrane</keyword>
<feature type="region of interest" description="Disordered" evidence="1">
    <location>
        <begin position="1"/>
        <end position="23"/>
    </location>
</feature>